<dbReference type="RefSeq" id="WP_354701342.1">
    <property type="nucleotide sequence ID" value="NZ_CP114014.1"/>
</dbReference>
<dbReference type="AlphaFoldDB" id="A0AAU7AT33"/>
<keyword evidence="2" id="KW-1003">Cell membrane</keyword>
<accession>A0AAU7AT33</accession>
<protein>
    <recommendedName>
        <fullName evidence="8">PPM-type phosphatase domain-containing protein</fullName>
    </recommendedName>
</protein>
<evidence type="ECO:0000256" key="7">
    <source>
        <dbReference type="SAM" id="Phobius"/>
    </source>
</evidence>
<evidence type="ECO:0000256" key="6">
    <source>
        <dbReference type="ARBA" id="ARBA00023136"/>
    </source>
</evidence>
<evidence type="ECO:0000256" key="5">
    <source>
        <dbReference type="ARBA" id="ARBA00022989"/>
    </source>
</evidence>
<dbReference type="EMBL" id="CP114014">
    <property type="protein sequence ID" value="XAY04817.1"/>
    <property type="molecule type" value="Genomic_DNA"/>
</dbReference>
<evidence type="ECO:0000256" key="2">
    <source>
        <dbReference type="ARBA" id="ARBA00022475"/>
    </source>
</evidence>
<keyword evidence="3 7" id="KW-0812">Transmembrane</keyword>
<dbReference type="GO" id="GO:0016791">
    <property type="term" value="F:phosphatase activity"/>
    <property type="evidence" value="ECO:0007669"/>
    <property type="project" value="TreeGrafter"/>
</dbReference>
<feature type="domain" description="PPM-type phosphatase" evidence="8">
    <location>
        <begin position="323"/>
        <end position="539"/>
    </location>
</feature>
<feature type="transmembrane region" description="Helical" evidence="7">
    <location>
        <begin position="277"/>
        <end position="296"/>
    </location>
</feature>
<evidence type="ECO:0000313" key="9">
    <source>
        <dbReference type="EMBL" id="XAY04817.1"/>
    </source>
</evidence>
<dbReference type="Gene3D" id="3.30.450.20">
    <property type="entry name" value="PAS domain"/>
    <property type="match status" value="2"/>
</dbReference>
<dbReference type="CDD" id="cd12914">
    <property type="entry name" value="PDC1_DGC_like"/>
    <property type="match status" value="1"/>
</dbReference>
<dbReference type="SMART" id="SM00331">
    <property type="entry name" value="PP2C_SIG"/>
    <property type="match status" value="1"/>
</dbReference>
<evidence type="ECO:0000256" key="1">
    <source>
        <dbReference type="ARBA" id="ARBA00004651"/>
    </source>
</evidence>
<keyword evidence="6 7" id="KW-0472">Membrane</keyword>
<evidence type="ECO:0000259" key="8">
    <source>
        <dbReference type="SMART" id="SM00331"/>
    </source>
</evidence>
<dbReference type="KEGG" id="parq:DSM112329_01655"/>
<dbReference type="PANTHER" id="PTHR43156:SF2">
    <property type="entry name" value="STAGE II SPORULATION PROTEIN E"/>
    <property type="match status" value="1"/>
</dbReference>
<dbReference type="Pfam" id="PF07228">
    <property type="entry name" value="SpoIIE"/>
    <property type="match status" value="1"/>
</dbReference>
<name>A0AAU7AT33_9ACTN</name>
<proteinExistence type="predicted"/>
<sequence>MIALIGGGLVVLVLFTFFVLRLSENAVRREARGRVGTTAALSARLVREQSLRVGEVVGSYASRLSNLPAPRRATLPPADRRRLAAALFALRSEVDGVTSASFTDSRGRLVAASPPPVLPIGTDLSGRDWYRGLRERSPYLSRAYISQGRRRKVTVTAVRVQDPDGRPLGILLATETERTQRFTDAFGSQFGTGITVTDQAGTIVGATGSDAQRLISLAGDPLVKRALAGRSGTLDGSVGGERTVSGYAPVAGTGWAVLARVPASEAYRDVPRLRATVLAASGLAAFVFLWLVPLLVGRLSRARDALGVQEAFQRDLLPSKMPPGVHSIYRASERRMLLGGDFIDALPTPDGGLAILVGDVCGHGPRAAALGATLRAGWRTLASAGVGVTRLDLLDALVDGERRDLDLFATLACAEISPDGRTLTYALAGHPPPLLLLPDDVVALDAPRGAALGLGAVGPRPIGTQDLPDGWALALYTDGLIEARATPESERLGVPGLMAWGRGPDGRPDAAHLLATVRRLADREPSHLDDDLAFVIVDATVIGDPDVRAAVAPRSMGRA</sequence>
<dbReference type="InterPro" id="IPR036457">
    <property type="entry name" value="PPM-type-like_dom_sf"/>
</dbReference>
<reference evidence="9" key="1">
    <citation type="submission" date="2022-12" db="EMBL/GenBank/DDBJ databases">
        <title>Paraconexibacter alkalitolerans sp. nov. and Baekduia alba sp. nov., isolated from soil and emended description of the genera Paraconexibacter (Chun et al., 2020) and Baekduia (An et al., 2020).</title>
        <authorList>
            <person name="Vieira S."/>
            <person name="Huber K.J."/>
            <person name="Geppert A."/>
            <person name="Wolf J."/>
            <person name="Neumann-Schaal M."/>
            <person name="Muesken M."/>
            <person name="Overmann J."/>
        </authorList>
    </citation>
    <scope>NUCLEOTIDE SEQUENCE</scope>
    <source>
        <strain evidence="9">AEG42_29</strain>
    </source>
</reference>
<comment type="subcellular location">
    <subcellularLocation>
        <location evidence="1">Cell membrane</location>
        <topology evidence="1">Multi-pass membrane protein</topology>
    </subcellularLocation>
</comment>
<dbReference type="Pfam" id="PF02743">
    <property type="entry name" value="dCache_1"/>
    <property type="match status" value="1"/>
</dbReference>
<dbReference type="Gene3D" id="3.60.40.10">
    <property type="entry name" value="PPM-type phosphatase domain"/>
    <property type="match status" value="1"/>
</dbReference>
<keyword evidence="4" id="KW-0378">Hydrolase</keyword>
<dbReference type="GO" id="GO:0005886">
    <property type="term" value="C:plasma membrane"/>
    <property type="evidence" value="ECO:0007669"/>
    <property type="project" value="UniProtKB-SubCell"/>
</dbReference>
<organism evidence="9">
    <name type="scientific">Paraconexibacter sp. AEG42_29</name>
    <dbReference type="NCBI Taxonomy" id="2997339"/>
    <lineage>
        <taxon>Bacteria</taxon>
        <taxon>Bacillati</taxon>
        <taxon>Actinomycetota</taxon>
        <taxon>Thermoleophilia</taxon>
        <taxon>Solirubrobacterales</taxon>
        <taxon>Paraconexibacteraceae</taxon>
        <taxon>Paraconexibacter</taxon>
    </lineage>
</organism>
<gene>
    <name evidence="9" type="ORF">DSM112329_01655</name>
</gene>
<dbReference type="InterPro" id="IPR001932">
    <property type="entry name" value="PPM-type_phosphatase-like_dom"/>
</dbReference>
<dbReference type="InterPro" id="IPR033479">
    <property type="entry name" value="dCache_1"/>
</dbReference>
<dbReference type="InterPro" id="IPR052016">
    <property type="entry name" value="Bact_Sigma-Reg"/>
</dbReference>
<evidence type="ECO:0000256" key="4">
    <source>
        <dbReference type="ARBA" id="ARBA00022801"/>
    </source>
</evidence>
<keyword evidence="5 7" id="KW-1133">Transmembrane helix</keyword>
<evidence type="ECO:0000256" key="3">
    <source>
        <dbReference type="ARBA" id="ARBA00022692"/>
    </source>
</evidence>
<dbReference type="PANTHER" id="PTHR43156">
    <property type="entry name" value="STAGE II SPORULATION PROTEIN E-RELATED"/>
    <property type="match status" value="1"/>
</dbReference>